<name>W7UD90_RUMFL</name>
<evidence type="ECO:0000259" key="8">
    <source>
        <dbReference type="Pfam" id="PF01757"/>
    </source>
</evidence>
<dbReference type="Pfam" id="PF01757">
    <property type="entry name" value="Acyl_transf_3"/>
    <property type="match status" value="1"/>
</dbReference>
<feature type="transmembrane region" description="Helical" evidence="7">
    <location>
        <begin position="234"/>
        <end position="254"/>
    </location>
</feature>
<keyword evidence="4 7" id="KW-0812">Transmembrane</keyword>
<dbReference type="EMBL" id="ATAX01000028">
    <property type="protein sequence ID" value="EWM53051.1"/>
    <property type="molecule type" value="Genomic_DNA"/>
</dbReference>
<dbReference type="eggNOG" id="COG1835">
    <property type="taxonomic scope" value="Bacteria"/>
</dbReference>
<evidence type="ECO:0000256" key="6">
    <source>
        <dbReference type="ARBA" id="ARBA00023136"/>
    </source>
</evidence>
<feature type="transmembrane region" description="Helical" evidence="7">
    <location>
        <begin position="87"/>
        <end position="109"/>
    </location>
</feature>
<keyword evidence="5 7" id="KW-1133">Transmembrane helix</keyword>
<feature type="transmembrane region" description="Helical" evidence="7">
    <location>
        <begin position="266"/>
        <end position="284"/>
    </location>
</feature>
<keyword evidence="6 7" id="KW-0472">Membrane</keyword>
<sequence length="365" mass="42067">MEKKRITWLDIARAIAIISISSNHAVNRAFRDEGSVYEQFMQHSGAVAFIHSVIFIFSRIGVPIFLMITGVLILNKSFENKDDLKKFYRHNLLSILVTSEIWLFLGFWYRTLFHANDFLERGIGYTLGRFAGTMLFFNQETMGNMWYIPMILCFYLLLPFIAVAFRKINPDWFWLPVGLVVAEAMVVPTINRILLINGVKGQLEFGLGSMNLFSRYLTFIIIGYFLNKGLLKKLPLIAVDIIAFVTFMVSAAYQYWEYTLPDGEKVAYNFFPLAFCSVFVFEAIRRHFMEAREHKHITWLSRASFGIYFLHIFITAALSGMSFFNRFHPLVLFVILEAASVGVSIIIILIGSKIPFVKRVVFGIK</sequence>
<dbReference type="RefSeq" id="WP_019679798.1">
    <property type="nucleotide sequence ID" value="NZ_ATAX01000028.1"/>
</dbReference>
<evidence type="ECO:0000256" key="1">
    <source>
        <dbReference type="ARBA" id="ARBA00004651"/>
    </source>
</evidence>
<evidence type="ECO:0000313" key="9">
    <source>
        <dbReference type="EMBL" id="EWM53051.1"/>
    </source>
</evidence>
<dbReference type="PANTHER" id="PTHR40074">
    <property type="entry name" value="O-ACETYLTRANSFERASE WECH"/>
    <property type="match status" value="1"/>
</dbReference>
<evidence type="ECO:0000313" key="10">
    <source>
        <dbReference type="Proteomes" id="UP000019365"/>
    </source>
</evidence>
<accession>W7UD90</accession>
<protein>
    <recommendedName>
        <fullName evidence="8">Acyltransferase 3 domain-containing protein</fullName>
    </recommendedName>
</protein>
<gene>
    <name evidence="9" type="ORF">RF007C_15685</name>
</gene>
<keyword evidence="3" id="KW-1003">Cell membrane</keyword>
<feature type="transmembrane region" description="Helical" evidence="7">
    <location>
        <begin position="210"/>
        <end position="227"/>
    </location>
</feature>
<evidence type="ECO:0000256" key="5">
    <source>
        <dbReference type="ARBA" id="ARBA00022989"/>
    </source>
</evidence>
<evidence type="ECO:0000256" key="2">
    <source>
        <dbReference type="ARBA" id="ARBA00007400"/>
    </source>
</evidence>
<feature type="transmembrane region" description="Helical" evidence="7">
    <location>
        <begin position="146"/>
        <end position="165"/>
    </location>
</feature>
<feature type="transmembrane region" description="Helical" evidence="7">
    <location>
        <begin position="330"/>
        <end position="350"/>
    </location>
</feature>
<dbReference type="GO" id="GO:0009246">
    <property type="term" value="P:enterobacterial common antigen biosynthetic process"/>
    <property type="evidence" value="ECO:0007669"/>
    <property type="project" value="TreeGrafter"/>
</dbReference>
<feature type="transmembrane region" description="Helical" evidence="7">
    <location>
        <begin position="172"/>
        <end position="190"/>
    </location>
</feature>
<feature type="domain" description="Acyltransferase 3" evidence="8">
    <location>
        <begin position="7"/>
        <end position="348"/>
    </location>
</feature>
<comment type="similarity">
    <text evidence="2">Belongs to the acyltransferase 3 family.</text>
</comment>
<dbReference type="PANTHER" id="PTHR40074:SF2">
    <property type="entry name" value="O-ACETYLTRANSFERASE WECH"/>
    <property type="match status" value="1"/>
</dbReference>
<keyword evidence="10" id="KW-1185">Reference proteome</keyword>
<dbReference type="GO" id="GO:0005886">
    <property type="term" value="C:plasma membrane"/>
    <property type="evidence" value="ECO:0007669"/>
    <property type="project" value="UniProtKB-SubCell"/>
</dbReference>
<comment type="caution">
    <text evidence="9">The sequence shown here is derived from an EMBL/GenBank/DDBJ whole genome shotgun (WGS) entry which is preliminary data.</text>
</comment>
<dbReference type="AlphaFoldDB" id="W7UD90"/>
<dbReference type="OrthoDB" id="9810469at2"/>
<proteinExistence type="inferred from homology"/>
<evidence type="ECO:0000256" key="4">
    <source>
        <dbReference type="ARBA" id="ARBA00022692"/>
    </source>
</evidence>
<reference evidence="9 10" key="1">
    <citation type="journal article" date="2014" name="PLoS ONE">
        <title>Rumen cellulosomics: divergent fiber-degrading strategies revealed by comparative genome-wide analysis of six ruminococcal strains.</title>
        <authorList>
            <person name="Dassa B."/>
            <person name="Borovok I."/>
            <person name="Ruimy-Israeli V."/>
            <person name="Lamed R."/>
            <person name="Flint H.J."/>
            <person name="Duncan S.H."/>
            <person name="Henrissat B."/>
            <person name="Coutinho P."/>
            <person name="Morrison M."/>
            <person name="Mosoni P."/>
            <person name="Yeoman C.J."/>
            <person name="White B.A."/>
            <person name="Bayer E.A."/>
        </authorList>
    </citation>
    <scope>NUCLEOTIDE SEQUENCE [LARGE SCALE GENOMIC DNA]</scope>
    <source>
        <strain evidence="9 10">007c</strain>
    </source>
</reference>
<evidence type="ECO:0000256" key="7">
    <source>
        <dbReference type="SAM" id="Phobius"/>
    </source>
</evidence>
<evidence type="ECO:0000256" key="3">
    <source>
        <dbReference type="ARBA" id="ARBA00022475"/>
    </source>
</evidence>
<organism evidence="9 10">
    <name type="scientific">Ruminococcus flavefaciens 007c</name>
    <dbReference type="NCBI Taxonomy" id="1341157"/>
    <lineage>
        <taxon>Bacteria</taxon>
        <taxon>Bacillati</taxon>
        <taxon>Bacillota</taxon>
        <taxon>Clostridia</taxon>
        <taxon>Eubacteriales</taxon>
        <taxon>Oscillospiraceae</taxon>
        <taxon>Ruminococcus</taxon>
    </lineage>
</organism>
<feature type="transmembrane region" description="Helical" evidence="7">
    <location>
        <begin position="305"/>
        <end position="324"/>
    </location>
</feature>
<dbReference type="Proteomes" id="UP000019365">
    <property type="component" value="Unassembled WGS sequence"/>
</dbReference>
<comment type="subcellular location">
    <subcellularLocation>
        <location evidence="1">Cell membrane</location>
        <topology evidence="1">Multi-pass membrane protein</topology>
    </subcellularLocation>
</comment>
<feature type="transmembrane region" description="Helical" evidence="7">
    <location>
        <begin position="46"/>
        <end position="75"/>
    </location>
</feature>
<dbReference type="PATRIC" id="fig|1341157.4.peg.2535"/>
<dbReference type="InterPro" id="IPR002656">
    <property type="entry name" value="Acyl_transf_3_dom"/>
</dbReference>
<dbReference type="GO" id="GO:0016413">
    <property type="term" value="F:O-acetyltransferase activity"/>
    <property type="evidence" value="ECO:0007669"/>
    <property type="project" value="TreeGrafter"/>
</dbReference>